<organism evidence="7 8">
    <name type="scientific">Mucilaginibacter myungsuensis</name>
    <dbReference type="NCBI Taxonomy" id="649104"/>
    <lineage>
        <taxon>Bacteria</taxon>
        <taxon>Pseudomonadati</taxon>
        <taxon>Bacteroidota</taxon>
        <taxon>Sphingobacteriia</taxon>
        <taxon>Sphingobacteriales</taxon>
        <taxon>Sphingobacteriaceae</taxon>
        <taxon>Mucilaginibacter</taxon>
    </lineage>
</organism>
<dbReference type="GO" id="GO:0016020">
    <property type="term" value="C:membrane"/>
    <property type="evidence" value="ECO:0007669"/>
    <property type="project" value="UniProtKB-SubCell"/>
</dbReference>
<comment type="subcellular location">
    <subcellularLocation>
        <location evidence="1">Membrane</location>
        <topology evidence="1">Multi-pass membrane protein</topology>
    </subcellularLocation>
</comment>
<dbReference type="PANTHER" id="PTHR36974">
    <property type="entry name" value="MEMBRANE PROTEIN-RELATED"/>
    <property type="match status" value="1"/>
</dbReference>
<keyword evidence="8" id="KW-1185">Reference proteome</keyword>
<evidence type="ECO:0000259" key="6">
    <source>
        <dbReference type="Pfam" id="PF07291"/>
    </source>
</evidence>
<gene>
    <name evidence="7" type="ORF">IRJ16_11590</name>
</gene>
<feature type="transmembrane region" description="Helical" evidence="5">
    <location>
        <begin position="104"/>
        <end position="122"/>
    </location>
</feature>
<keyword evidence="4 5" id="KW-0472">Membrane</keyword>
<feature type="domain" description="Methylamine utilisation protein MauE" evidence="6">
    <location>
        <begin position="4"/>
        <end position="88"/>
    </location>
</feature>
<evidence type="ECO:0000256" key="1">
    <source>
        <dbReference type="ARBA" id="ARBA00004141"/>
    </source>
</evidence>
<dbReference type="InterPro" id="IPR009908">
    <property type="entry name" value="Methylamine_util_MauE"/>
</dbReference>
<comment type="caution">
    <text evidence="7">The sequence shown here is derived from an EMBL/GenBank/DDBJ whole genome shotgun (WGS) entry which is preliminary data.</text>
</comment>
<feature type="transmembrane region" description="Helical" evidence="5">
    <location>
        <begin position="67"/>
        <end position="84"/>
    </location>
</feature>
<proteinExistence type="predicted"/>
<dbReference type="Proteomes" id="UP000622475">
    <property type="component" value="Unassembled WGS sequence"/>
</dbReference>
<dbReference type="EMBL" id="JADFFL010000004">
    <property type="protein sequence ID" value="MBE9662526.1"/>
    <property type="molecule type" value="Genomic_DNA"/>
</dbReference>
<dbReference type="PANTHER" id="PTHR36974:SF1">
    <property type="entry name" value="DOXX FAMILY MEMBRANE PROTEIN"/>
    <property type="match status" value="1"/>
</dbReference>
<reference evidence="7" key="1">
    <citation type="submission" date="2020-10" db="EMBL/GenBank/DDBJ databases">
        <title>Mucilaginibacter mali sp. nov., isolated from rhizosphere soil of apple orchard.</title>
        <authorList>
            <person name="Lee J.-S."/>
            <person name="Kim H.S."/>
            <person name="Kim J.-S."/>
        </authorList>
    </citation>
    <scope>NUCLEOTIDE SEQUENCE</scope>
    <source>
        <strain evidence="7">KCTC 22746</strain>
    </source>
</reference>
<dbReference type="RefSeq" id="WP_194111745.1">
    <property type="nucleotide sequence ID" value="NZ_JADFFL010000004.1"/>
</dbReference>
<protein>
    <submittedName>
        <fullName evidence="7">DoxX family protein</fullName>
    </submittedName>
</protein>
<evidence type="ECO:0000256" key="5">
    <source>
        <dbReference type="SAM" id="Phobius"/>
    </source>
</evidence>
<evidence type="ECO:0000313" key="8">
    <source>
        <dbReference type="Proteomes" id="UP000622475"/>
    </source>
</evidence>
<evidence type="ECO:0000256" key="2">
    <source>
        <dbReference type="ARBA" id="ARBA00022692"/>
    </source>
</evidence>
<keyword evidence="2 5" id="KW-0812">Transmembrane</keyword>
<name>A0A929PWW4_9SPHI</name>
<evidence type="ECO:0000256" key="4">
    <source>
        <dbReference type="ARBA" id="ARBA00023136"/>
    </source>
</evidence>
<accession>A0A929PWW4</accession>
<evidence type="ECO:0000313" key="7">
    <source>
        <dbReference type="EMBL" id="MBE9662526.1"/>
    </source>
</evidence>
<dbReference type="AlphaFoldDB" id="A0A929PWW4"/>
<sequence>MTFFKKTFLILQIILYAAAGINHFVHPAFYIAIIPHYIPYPTLMNTLAGLAELLLATMLIFERTRKWGAWGIILMLIAFMPVHIQMLIDAPMTLGKLHVTKFGAWIRILFQPVLIAWAAWYIRDKRIKT</sequence>
<dbReference type="Pfam" id="PF07291">
    <property type="entry name" value="MauE"/>
    <property type="match status" value="1"/>
</dbReference>
<keyword evidence="3 5" id="KW-1133">Transmembrane helix</keyword>
<feature type="transmembrane region" description="Helical" evidence="5">
    <location>
        <begin position="37"/>
        <end position="60"/>
    </location>
</feature>
<evidence type="ECO:0000256" key="3">
    <source>
        <dbReference type="ARBA" id="ARBA00022989"/>
    </source>
</evidence>
<dbReference type="GO" id="GO:0030416">
    <property type="term" value="P:methylamine metabolic process"/>
    <property type="evidence" value="ECO:0007669"/>
    <property type="project" value="InterPro"/>
</dbReference>